<evidence type="ECO:0000256" key="2">
    <source>
        <dbReference type="ARBA" id="ARBA00006679"/>
    </source>
</evidence>
<evidence type="ECO:0000256" key="6">
    <source>
        <dbReference type="ARBA" id="ARBA00023136"/>
    </source>
</evidence>
<sequence>MQSKGFTMNTTTNTTSVIPVIGRVLLAAIFLFSALGKIMAPAATIGYIEAMGLPLASAGLVLAITVELVGGLMLAVGIKTRAVALGLALFSIVTGLVFHHGISDQNQLIHLLKNLAMAGGLLQVVAFGAGAYSLDNKSPSLVPPVSGLTNGHELS</sequence>
<keyword evidence="5 7" id="KW-1133">Transmembrane helix</keyword>
<feature type="transmembrane region" description="Helical" evidence="7">
    <location>
        <begin position="20"/>
        <end position="40"/>
    </location>
</feature>
<accession>A0ABX0NZI1</accession>
<dbReference type="EMBL" id="WHJH01000039">
    <property type="protein sequence ID" value="NHZ92075.1"/>
    <property type="molecule type" value="Genomic_DNA"/>
</dbReference>
<keyword evidence="6 7" id="KW-0472">Membrane</keyword>
<feature type="transmembrane region" description="Helical" evidence="7">
    <location>
        <begin position="82"/>
        <end position="102"/>
    </location>
</feature>
<dbReference type="Pfam" id="PF07681">
    <property type="entry name" value="DoxX"/>
    <property type="match status" value="1"/>
</dbReference>
<dbReference type="Proteomes" id="UP000609726">
    <property type="component" value="Unassembled WGS sequence"/>
</dbReference>
<evidence type="ECO:0000313" key="9">
    <source>
        <dbReference type="Proteomes" id="UP000609726"/>
    </source>
</evidence>
<feature type="transmembrane region" description="Helical" evidence="7">
    <location>
        <begin position="52"/>
        <end position="76"/>
    </location>
</feature>
<keyword evidence="9" id="KW-1185">Reference proteome</keyword>
<keyword evidence="4 7" id="KW-0812">Transmembrane</keyword>
<organism evidence="8 9">
    <name type="scientific">Massilia mucilaginosa</name>
    <dbReference type="NCBI Taxonomy" id="2609282"/>
    <lineage>
        <taxon>Bacteria</taxon>
        <taxon>Pseudomonadati</taxon>
        <taxon>Pseudomonadota</taxon>
        <taxon>Betaproteobacteria</taxon>
        <taxon>Burkholderiales</taxon>
        <taxon>Oxalobacteraceae</taxon>
        <taxon>Telluria group</taxon>
        <taxon>Massilia</taxon>
    </lineage>
</organism>
<evidence type="ECO:0000256" key="5">
    <source>
        <dbReference type="ARBA" id="ARBA00022989"/>
    </source>
</evidence>
<evidence type="ECO:0000256" key="1">
    <source>
        <dbReference type="ARBA" id="ARBA00004651"/>
    </source>
</evidence>
<evidence type="ECO:0000256" key="3">
    <source>
        <dbReference type="ARBA" id="ARBA00022475"/>
    </source>
</evidence>
<feature type="transmembrane region" description="Helical" evidence="7">
    <location>
        <begin position="114"/>
        <end position="134"/>
    </location>
</feature>
<name>A0ABX0NZI1_9BURK</name>
<dbReference type="PANTHER" id="PTHR33452:SF1">
    <property type="entry name" value="INNER MEMBRANE PROTEIN YPHA-RELATED"/>
    <property type="match status" value="1"/>
</dbReference>
<gene>
    <name evidence="8" type="ORF">F2P45_24155</name>
</gene>
<evidence type="ECO:0000256" key="4">
    <source>
        <dbReference type="ARBA" id="ARBA00022692"/>
    </source>
</evidence>
<dbReference type="PANTHER" id="PTHR33452">
    <property type="entry name" value="OXIDOREDUCTASE CATD-RELATED"/>
    <property type="match status" value="1"/>
</dbReference>
<evidence type="ECO:0000256" key="7">
    <source>
        <dbReference type="SAM" id="Phobius"/>
    </source>
</evidence>
<comment type="caution">
    <text evidence="8">The sequence shown here is derived from an EMBL/GenBank/DDBJ whole genome shotgun (WGS) entry which is preliminary data.</text>
</comment>
<proteinExistence type="inferred from homology"/>
<keyword evidence="3" id="KW-1003">Cell membrane</keyword>
<evidence type="ECO:0000313" key="8">
    <source>
        <dbReference type="EMBL" id="NHZ92075.1"/>
    </source>
</evidence>
<comment type="subcellular location">
    <subcellularLocation>
        <location evidence="1">Cell membrane</location>
        <topology evidence="1">Multi-pass membrane protein</topology>
    </subcellularLocation>
</comment>
<protein>
    <submittedName>
        <fullName evidence="8">DoxX family membrane protein</fullName>
    </submittedName>
</protein>
<dbReference type="InterPro" id="IPR051907">
    <property type="entry name" value="DoxX-like_oxidoreductase"/>
</dbReference>
<dbReference type="InterPro" id="IPR032808">
    <property type="entry name" value="DoxX"/>
</dbReference>
<comment type="similarity">
    <text evidence="2">Belongs to the DoxX family.</text>
</comment>
<reference evidence="8 9" key="1">
    <citation type="submission" date="2019-10" db="EMBL/GenBank/DDBJ databases">
        <title>Taxonomy of Antarctic Massilia spp.: description of Massilia rubra sp. nov., Massilia aquatica sp. nov., Massilia mucilaginosa sp. nov., Massilia frigida sp. nov. isolated from streams, lakes and regoliths.</title>
        <authorList>
            <person name="Holochova P."/>
            <person name="Sedlacek I."/>
            <person name="Kralova S."/>
            <person name="Maslanova I."/>
            <person name="Busse H.-J."/>
            <person name="Stankova E."/>
            <person name="Vrbovska V."/>
            <person name="Kovarovic V."/>
            <person name="Bartak M."/>
            <person name="Svec P."/>
            <person name="Pantucek R."/>
        </authorList>
    </citation>
    <scope>NUCLEOTIDE SEQUENCE [LARGE SCALE GENOMIC DNA]</scope>
    <source>
        <strain evidence="8 9">CCM 8733</strain>
    </source>
</reference>